<evidence type="ECO:0000313" key="2">
    <source>
        <dbReference type="EMBL" id="MBW3096505.1"/>
    </source>
</evidence>
<evidence type="ECO:0000313" key="3">
    <source>
        <dbReference type="Proteomes" id="UP001430804"/>
    </source>
</evidence>
<keyword evidence="1" id="KW-1133">Transmembrane helix</keyword>
<organism evidence="2 3">
    <name type="scientific">Pseudohoeflea coraliihabitans</name>
    <dbReference type="NCBI Taxonomy" id="2860393"/>
    <lineage>
        <taxon>Bacteria</taxon>
        <taxon>Pseudomonadati</taxon>
        <taxon>Pseudomonadota</taxon>
        <taxon>Alphaproteobacteria</taxon>
        <taxon>Hyphomicrobiales</taxon>
        <taxon>Rhizobiaceae</taxon>
        <taxon>Pseudohoeflea</taxon>
    </lineage>
</organism>
<keyword evidence="3" id="KW-1185">Reference proteome</keyword>
<gene>
    <name evidence="2" type="ORF">KY465_04365</name>
</gene>
<keyword evidence="1" id="KW-0472">Membrane</keyword>
<evidence type="ECO:0000256" key="1">
    <source>
        <dbReference type="SAM" id="Phobius"/>
    </source>
</evidence>
<keyword evidence="1" id="KW-0812">Transmembrane</keyword>
<feature type="transmembrane region" description="Helical" evidence="1">
    <location>
        <begin position="37"/>
        <end position="57"/>
    </location>
</feature>
<proteinExistence type="predicted"/>
<dbReference type="EMBL" id="JAHWQX010000001">
    <property type="protein sequence ID" value="MBW3096505.1"/>
    <property type="molecule type" value="Genomic_DNA"/>
</dbReference>
<name>A0ABS6WKV1_9HYPH</name>
<feature type="transmembrane region" description="Helical" evidence="1">
    <location>
        <begin position="6"/>
        <end position="25"/>
    </location>
</feature>
<sequence>MFSIEVFGLPILIVLVFAAAFYFMGCAMDALAAESGFGPFGNMLILFTGFLTSRMALDALASPPLPWEWLMPAAVGCAFTGLILAMLVKLLGRMA</sequence>
<dbReference type="RefSeq" id="WP_219200218.1">
    <property type="nucleotide sequence ID" value="NZ_JAHWQX010000001.1"/>
</dbReference>
<feature type="transmembrane region" description="Helical" evidence="1">
    <location>
        <begin position="69"/>
        <end position="91"/>
    </location>
</feature>
<comment type="caution">
    <text evidence="2">The sequence shown here is derived from an EMBL/GenBank/DDBJ whole genome shotgun (WGS) entry which is preliminary data.</text>
</comment>
<accession>A0ABS6WKV1</accession>
<protein>
    <submittedName>
        <fullName evidence="2">Uncharacterized protein</fullName>
    </submittedName>
</protein>
<reference evidence="2" key="1">
    <citation type="submission" date="2021-07" db="EMBL/GenBank/DDBJ databases">
        <title>Pseudohoeflea marina sp. nov. a polyhydroxyalcanoate-producing bacterium.</title>
        <authorList>
            <person name="Zheng W."/>
            <person name="Yu S."/>
            <person name="Huang Y."/>
        </authorList>
    </citation>
    <scope>NUCLEOTIDE SEQUENCE</scope>
    <source>
        <strain evidence="2">DP4N28-3</strain>
    </source>
</reference>
<dbReference type="Proteomes" id="UP001430804">
    <property type="component" value="Unassembled WGS sequence"/>
</dbReference>